<proteinExistence type="predicted"/>
<dbReference type="Gene3D" id="3.40.50.300">
    <property type="entry name" value="P-loop containing nucleotide triphosphate hydrolases"/>
    <property type="match status" value="1"/>
</dbReference>
<dbReference type="GO" id="GO:0032301">
    <property type="term" value="C:MutSalpha complex"/>
    <property type="evidence" value="ECO:0007669"/>
    <property type="project" value="TreeGrafter"/>
</dbReference>
<dbReference type="InterPro" id="IPR032642">
    <property type="entry name" value="Msh2_ATP-bd"/>
</dbReference>
<sequence length="294" mass="32361">MGKEKYDDVAFIPNYNSLEKDKQMFQIITGPNMGGKSTYIRSVGVCVLMAQIGCYVPCSSAEVSIVDCILARIGAGDFQLKGVSTFMAEMLETASILRSATCDSLIIIDELGRGTSTYDGFGLAWAISEHISKKIQCFCLFATHFHELTALADEVPTVNNLHVTALTSNSTLTLLYRVKPGVCDQSFGIHVAELAHFPKHVIEDAQAKAAELEDFQMVGLEGTEMEGDDEPAVKRRKLAKQEGHKIIDDFVRKVQGLPKDLNDQELIVAVDKLKAEVEKRDNVYVKDILAKGKL</sequence>
<keyword evidence="2" id="KW-0547">Nucleotide-binding</keyword>
<feature type="domain" description="DNA mismatch repair proteins mutS family" evidence="6">
    <location>
        <begin position="104"/>
        <end position="120"/>
    </location>
</feature>
<name>A0AAE1E3G1_9GAST</name>
<evidence type="ECO:0000256" key="4">
    <source>
        <dbReference type="ARBA" id="ARBA00023125"/>
    </source>
</evidence>
<evidence type="ECO:0000256" key="1">
    <source>
        <dbReference type="ARBA" id="ARBA00019549"/>
    </source>
</evidence>
<dbReference type="Pfam" id="PF00488">
    <property type="entry name" value="MutS_V"/>
    <property type="match status" value="1"/>
</dbReference>
<dbReference type="InterPro" id="IPR000432">
    <property type="entry name" value="DNA_mismatch_repair_MutS_C"/>
</dbReference>
<dbReference type="GO" id="GO:0030983">
    <property type="term" value="F:mismatched DNA binding"/>
    <property type="evidence" value="ECO:0007669"/>
    <property type="project" value="InterPro"/>
</dbReference>
<dbReference type="SMART" id="SM00534">
    <property type="entry name" value="MUTSac"/>
    <property type="match status" value="1"/>
</dbReference>
<keyword evidence="3" id="KW-0067">ATP-binding</keyword>
<evidence type="ECO:0000256" key="2">
    <source>
        <dbReference type="ARBA" id="ARBA00022741"/>
    </source>
</evidence>
<accession>A0AAE1E3G1</accession>
<dbReference type="PROSITE" id="PS00486">
    <property type="entry name" value="DNA_MISMATCH_REPAIR_2"/>
    <property type="match status" value="1"/>
</dbReference>
<dbReference type="GO" id="GO:0006298">
    <property type="term" value="P:mismatch repair"/>
    <property type="evidence" value="ECO:0007669"/>
    <property type="project" value="InterPro"/>
</dbReference>
<comment type="caution">
    <text evidence="7">The sequence shown here is derived from an EMBL/GenBank/DDBJ whole genome shotgun (WGS) entry which is preliminary data.</text>
</comment>
<dbReference type="PANTHER" id="PTHR11361">
    <property type="entry name" value="DNA MISMATCH REPAIR PROTEIN MUTS FAMILY MEMBER"/>
    <property type="match status" value="1"/>
</dbReference>
<evidence type="ECO:0000313" key="7">
    <source>
        <dbReference type="EMBL" id="KAK3791473.1"/>
    </source>
</evidence>
<dbReference type="GO" id="GO:0006312">
    <property type="term" value="P:mitotic recombination"/>
    <property type="evidence" value="ECO:0007669"/>
    <property type="project" value="TreeGrafter"/>
</dbReference>
<dbReference type="SUPFAM" id="SSF52540">
    <property type="entry name" value="P-loop containing nucleoside triphosphate hydrolases"/>
    <property type="match status" value="1"/>
</dbReference>
<keyword evidence="8" id="KW-1185">Reference proteome</keyword>
<keyword evidence="4" id="KW-0238">DNA-binding</keyword>
<dbReference type="InterPro" id="IPR045076">
    <property type="entry name" value="MutS"/>
</dbReference>
<dbReference type="GO" id="GO:0140664">
    <property type="term" value="F:ATP-dependent DNA damage sensor activity"/>
    <property type="evidence" value="ECO:0007669"/>
    <property type="project" value="InterPro"/>
</dbReference>
<reference evidence="7" key="1">
    <citation type="journal article" date="2023" name="G3 (Bethesda)">
        <title>A reference genome for the long-term kleptoplast-retaining sea slug Elysia crispata morphotype clarki.</title>
        <authorList>
            <person name="Eastman K.E."/>
            <person name="Pendleton A.L."/>
            <person name="Shaikh M.A."/>
            <person name="Suttiyut T."/>
            <person name="Ogas R."/>
            <person name="Tomko P."/>
            <person name="Gavelis G."/>
            <person name="Widhalm J.R."/>
            <person name="Wisecaver J.H."/>
        </authorList>
    </citation>
    <scope>NUCLEOTIDE SEQUENCE</scope>
    <source>
        <strain evidence="7">ECLA1</strain>
    </source>
</reference>
<protein>
    <recommendedName>
        <fullName evidence="1">DNA mismatch repair protein Msh2</fullName>
    </recommendedName>
    <alternativeName>
        <fullName evidence="5">MutS protein homolog 2</fullName>
    </alternativeName>
</protein>
<dbReference type="EMBL" id="JAWDGP010001472">
    <property type="protein sequence ID" value="KAK3791473.1"/>
    <property type="molecule type" value="Genomic_DNA"/>
</dbReference>
<dbReference type="FunFam" id="3.40.50.300:FF:000523">
    <property type="entry name" value="DNA mismatch repair protein"/>
    <property type="match status" value="1"/>
</dbReference>
<gene>
    <name evidence="7" type="ORF">RRG08_046625</name>
</gene>
<evidence type="ECO:0000259" key="6">
    <source>
        <dbReference type="PROSITE" id="PS00486"/>
    </source>
</evidence>
<dbReference type="InterPro" id="IPR027417">
    <property type="entry name" value="P-loop_NTPase"/>
</dbReference>
<evidence type="ECO:0000256" key="3">
    <source>
        <dbReference type="ARBA" id="ARBA00022840"/>
    </source>
</evidence>
<dbReference type="Proteomes" id="UP001283361">
    <property type="component" value="Unassembled WGS sequence"/>
</dbReference>
<evidence type="ECO:0000256" key="5">
    <source>
        <dbReference type="ARBA" id="ARBA00029795"/>
    </source>
</evidence>
<dbReference type="AlphaFoldDB" id="A0AAE1E3G1"/>
<dbReference type="GO" id="GO:0005524">
    <property type="term" value="F:ATP binding"/>
    <property type="evidence" value="ECO:0007669"/>
    <property type="project" value="UniProtKB-KW"/>
</dbReference>
<dbReference type="CDD" id="cd03285">
    <property type="entry name" value="ABC_MSH2_euk"/>
    <property type="match status" value="1"/>
</dbReference>
<organism evidence="7 8">
    <name type="scientific">Elysia crispata</name>
    <name type="common">lettuce slug</name>
    <dbReference type="NCBI Taxonomy" id="231223"/>
    <lineage>
        <taxon>Eukaryota</taxon>
        <taxon>Metazoa</taxon>
        <taxon>Spiralia</taxon>
        <taxon>Lophotrochozoa</taxon>
        <taxon>Mollusca</taxon>
        <taxon>Gastropoda</taxon>
        <taxon>Heterobranchia</taxon>
        <taxon>Euthyneura</taxon>
        <taxon>Panpulmonata</taxon>
        <taxon>Sacoglossa</taxon>
        <taxon>Placobranchoidea</taxon>
        <taxon>Plakobranchidae</taxon>
        <taxon>Elysia</taxon>
    </lineage>
</organism>
<evidence type="ECO:0000313" key="8">
    <source>
        <dbReference type="Proteomes" id="UP001283361"/>
    </source>
</evidence>
<dbReference type="PANTHER" id="PTHR11361:SF35">
    <property type="entry name" value="DNA MISMATCH REPAIR PROTEIN MSH2"/>
    <property type="match status" value="1"/>
</dbReference>